<dbReference type="eggNOG" id="COG1926">
    <property type="taxonomic scope" value="Bacteria"/>
</dbReference>
<accession>I4AF76</accession>
<dbReference type="RefSeq" id="WP_014796079.1">
    <property type="nucleotide sequence ID" value="NC_018018.1"/>
</dbReference>
<dbReference type="HOGENOM" id="CLU_083583_0_0_10"/>
<protein>
    <submittedName>
        <fullName evidence="2">Putative phosphoribosyltransferase</fullName>
    </submittedName>
</protein>
<evidence type="ECO:0000313" key="3">
    <source>
        <dbReference type="Proteomes" id="UP000006054"/>
    </source>
</evidence>
<organism evidence="2 3">
    <name type="scientific">Bernardetia litoralis (strain ATCC 23117 / DSM 6794 / NBRC 15988 / NCIMB 1366 / Fx l1 / Sio-4)</name>
    <name type="common">Flexibacter litoralis</name>
    <dbReference type="NCBI Taxonomy" id="880071"/>
    <lineage>
        <taxon>Bacteria</taxon>
        <taxon>Pseudomonadati</taxon>
        <taxon>Bacteroidota</taxon>
        <taxon>Cytophagia</taxon>
        <taxon>Cytophagales</taxon>
        <taxon>Bernardetiaceae</taxon>
        <taxon>Bernardetia</taxon>
    </lineage>
</organism>
<dbReference type="OrthoDB" id="9810066at2"/>
<keyword evidence="2" id="KW-0808">Transferase</keyword>
<feature type="domain" description="Phosphoribosyltransferase" evidence="1">
    <location>
        <begin position="6"/>
        <end position="177"/>
    </location>
</feature>
<dbReference type="InterPro" id="IPR029057">
    <property type="entry name" value="PRTase-like"/>
</dbReference>
<dbReference type="CDD" id="cd06223">
    <property type="entry name" value="PRTases_typeI"/>
    <property type="match status" value="1"/>
</dbReference>
<dbReference type="Proteomes" id="UP000006054">
    <property type="component" value="Chromosome"/>
</dbReference>
<dbReference type="KEGG" id="fli:Fleli_0109"/>
<dbReference type="EMBL" id="CP003345">
    <property type="protein sequence ID" value="AFM02611.1"/>
    <property type="molecule type" value="Genomic_DNA"/>
</dbReference>
<sequence length="213" mass="23796">MPDFQNRTDAGQKLAHKLIDYQKSNDTIVIGVVRGGLVVASEVANFLDLPLDFIVVRKIGCPNNRELGAGAITQMGEVVFKETVLTKQGLVAEDFKGIIEEELTELQRRKDKFREYQKEQTIKGKTVIVVDDGIAMGVTLKATIMSLQKAQPKKIILAVPISSLNGKEYLENDVDEIISFLPFQSFRDVEDFYGIFGDTTDEEVITILKNSRV</sequence>
<dbReference type="GO" id="GO:0016757">
    <property type="term" value="F:glycosyltransferase activity"/>
    <property type="evidence" value="ECO:0007669"/>
    <property type="project" value="UniProtKB-KW"/>
</dbReference>
<proteinExistence type="predicted"/>
<dbReference type="STRING" id="880071.Fleli_0109"/>
<evidence type="ECO:0000259" key="1">
    <source>
        <dbReference type="Pfam" id="PF00156"/>
    </source>
</evidence>
<evidence type="ECO:0000313" key="2">
    <source>
        <dbReference type="EMBL" id="AFM02611.1"/>
    </source>
</evidence>
<gene>
    <name evidence="2" type="ordered locus">Fleli_0109</name>
</gene>
<dbReference type="Gene3D" id="3.40.50.2020">
    <property type="match status" value="1"/>
</dbReference>
<reference evidence="3" key="1">
    <citation type="submission" date="2012-06" db="EMBL/GenBank/DDBJ databases">
        <title>The complete genome of Flexibacter litoralis DSM 6794.</title>
        <authorList>
            <person name="Lucas S."/>
            <person name="Copeland A."/>
            <person name="Lapidus A."/>
            <person name="Glavina del Rio T."/>
            <person name="Dalin E."/>
            <person name="Tice H."/>
            <person name="Bruce D."/>
            <person name="Goodwin L."/>
            <person name="Pitluck S."/>
            <person name="Peters L."/>
            <person name="Ovchinnikova G."/>
            <person name="Lu M."/>
            <person name="Kyrpides N."/>
            <person name="Mavromatis K."/>
            <person name="Ivanova N."/>
            <person name="Brettin T."/>
            <person name="Detter J.C."/>
            <person name="Han C."/>
            <person name="Larimer F."/>
            <person name="Land M."/>
            <person name="Hauser L."/>
            <person name="Markowitz V."/>
            <person name="Cheng J.-F."/>
            <person name="Hugenholtz P."/>
            <person name="Woyke T."/>
            <person name="Wu D."/>
            <person name="Spring S."/>
            <person name="Lang E."/>
            <person name="Kopitz M."/>
            <person name="Brambilla E."/>
            <person name="Klenk H.-P."/>
            <person name="Eisen J.A."/>
        </authorList>
    </citation>
    <scope>NUCLEOTIDE SEQUENCE [LARGE SCALE GENOMIC DNA]</scope>
    <source>
        <strain evidence="3">ATCC 23117 / DSM 6794 / NBRC 15988 / NCIMB 1366 / Sio-4</strain>
    </source>
</reference>
<dbReference type="Gene3D" id="3.30.1310.20">
    <property type="entry name" value="PRTase-like"/>
    <property type="match status" value="1"/>
</dbReference>
<dbReference type="AlphaFoldDB" id="I4AF76"/>
<dbReference type="InterPro" id="IPR000836">
    <property type="entry name" value="PRTase_dom"/>
</dbReference>
<dbReference type="Pfam" id="PF00156">
    <property type="entry name" value="Pribosyltran"/>
    <property type="match status" value="1"/>
</dbReference>
<dbReference type="SUPFAM" id="SSF53271">
    <property type="entry name" value="PRTase-like"/>
    <property type="match status" value="1"/>
</dbReference>
<keyword evidence="3" id="KW-1185">Reference proteome</keyword>
<keyword evidence="2" id="KW-0328">Glycosyltransferase</keyword>
<name>I4AF76_BERLS</name>